<organism evidence="1 2">
    <name type="scientific">Iphiclides podalirius</name>
    <name type="common">scarce swallowtail</name>
    <dbReference type="NCBI Taxonomy" id="110791"/>
    <lineage>
        <taxon>Eukaryota</taxon>
        <taxon>Metazoa</taxon>
        <taxon>Ecdysozoa</taxon>
        <taxon>Arthropoda</taxon>
        <taxon>Hexapoda</taxon>
        <taxon>Insecta</taxon>
        <taxon>Pterygota</taxon>
        <taxon>Neoptera</taxon>
        <taxon>Endopterygota</taxon>
        <taxon>Lepidoptera</taxon>
        <taxon>Glossata</taxon>
        <taxon>Ditrysia</taxon>
        <taxon>Papilionoidea</taxon>
        <taxon>Papilionidae</taxon>
        <taxon>Papilioninae</taxon>
        <taxon>Iphiclides</taxon>
    </lineage>
</organism>
<accession>A0ABN8HZU7</accession>
<gene>
    <name evidence="1" type="ORF">IPOD504_LOCUS2452</name>
</gene>
<evidence type="ECO:0000313" key="2">
    <source>
        <dbReference type="Proteomes" id="UP000837857"/>
    </source>
</evidence>
<dbReference type="Proteomes" id="UP000837857">
    <property type="component" value="Chromosome 12"/>
</dbReference>
<keyword evidence="2" id="KW-1185">Reference proteome</keyword>
<protein>
    <recommendedName>
        <fullName evidence="3">Modifier of mdg4</fullName>
    </recommendedName>
</protein>
<sequence>MWNSKRPDPILIPTKGGNYKLQYAEHTYWCNWQKTIPNDYRALRIWYCSKRSGKKCKVFIKTLHGRLMSIHEPILIPTKGGNYKLMYEKHTYWCNWRKSKPTSQQNDYRALKVWYCSKRSGKKCKVYLKTLYGNLLSIHGEHNH</sequence>
<proteinExistence type="predicted"/>
<feature type="non-terminal residue" evidence="1">
    <location>
        <position position="1"/>
    </location>
</feature>
<reference evidence="1" key="1">
    <citation type="submission" date="2022-03" db="EMBL/GenBank/DDBJ databases">
        <authorList>
            <person name="Martin H S."/>
        </authorList>
    </citation>
    <scope>NUCLEOTIDE SEQUENCE</scope>
</reference>
<dbReference type="EMBL" id="OW152824">
    <property type="protein sequence ID" value="CAH2040289.1"/>
    <property type="molecule type" value="Genomic_DNA"/>
</dbReference>
<evidence type="ECO:0008006" key="3">
    <source>
        <dbReference type="Google" id="ProtNLM"/>
    </source>
</evidence>
<evidence type="ECO:0000313" key="1">
    <source>
        <dbReference type="EMBL" id="CAH2040289.1"/>
    </source>
</evidence>
<dbReference type="Gene3D" id="2.20.25.240">
    <property type="match status" value="2"/>
</dbReference>
<name>A0ABN8HZU7_9NEOP</name>